<accession>A0ABP9RDF1</accession>
<dbReference type="InterPro" id="IPR010982">
    <property type="entry name" value="Lambda_DNA-bd_dom_sf"/>
</dbReference>
<keyword evidence="4" id="KW-1185">Reference proteome</keyword>
<evidence type="ECO:0000256" key="1">
    <source>
        <dbReference type="ARBA" id="ARBA00023125"/>
    </source>
</evidence>
<dbReference type="RefSeq" id="WP_185063189.1">
    <property type="nucleotide sequence ID" value="NZ_BAABJP010000063.1"/>
</dbReference>
<comment type="caution">
    <text evidence="3">The sequence shown here is derived from an EMBL/GenBank/DDBJ whole genome shotgun (WGS) entry which is preliminary data.</text>
</comment>
<dbReference type="SUPFAM" id="SSF48452">
    <property type="entry name" value="TPR-like"/>
    <property type="match status" value="1"/>
</dbReference>
<evidence type="ECO:0000313" key="3">
    <source>
        <dbReference type="EMBL" id="GAA5175093.1"/>
    </source>
</evidence>
<feature type="domain" description="HTH cro/C1-type" evidence="2">
    <location>
        <begin position="9"/>
        <end position="64"/>
    </location>
</feature>
<proteinExistence type="predicted"/>
<dbReference type="SUPFAM" id="SSF47413">
    <property type="entry name" value="lambda repressor-like DNA-binding domains"/>
    <property type="match status" value="1"/>
</dbReference>
<gene>
    <name evidence="3" type="ORF">GCM10023321_80400</name>
</gene>
<evidence type="ECO:0000259" key="2">
    <source>
        <dbReference type="PROSITE" id="PS50943"/>
    </source>
</evidence>
<keyword evidence="1" id="KW-0238">DNA-binding</keyword>
<dbReference type="Gene3D" id="1.25.40.10">
    <property type="entry name" value="Tetratricopeptide repeat domain"/>
    <property type="match status" value="1"/>
</dbReference>
<reference evidence="4" key="1">
    <citation type="journal article" date="2019" name="Int. J. Syst. Evol. Microbiol.">
        <title>The Global Catalogue of Microorganisms (GCM) 10K type strain sequencing project: providing services to taxonomists for standard genome sequencing and annotation.</title>
        <authorList>
            <consortium name="The Broad Institute Genomics Platform"/>
            <consortium name="The Broad Institute Genome Sequencing Center for Infectious Disease"/>
            <person name="Wu L."/>
            <person name="Ma J."/>
        </authorList>
    </citation>
    <scope>NUCLEOTIDE SEQUENCE [LARGE SCALE GENOMIC DNA]</scope>
    <source>
        <strain evidence="4">JCM 18303</strain>
    </source>
</reference>
<name>A0ABP9RDF1_9PSEU</name>
<dbReference type="Pfam" id="PF01381">
    <property type="entry name" value="HTH_3"/>
    <property type="match status" value="1"/>
</dbReference>
<dbReference type="Gene3D" id="1.10.260.40">
    <property type="entry name" value="lambda repressor-like DNA-binding domains"/>
    <property type="match status" value="1"/>
</dbReference>
<dbReference type="EMBL" id="BAABJP010000063">
    <property type="protein sequence ID" value="GAA5175093.1"/>
    <property type="molecule type" value="Genomic_DNA"/>
</dbReference>
<sequence length="400" mass="42587">MLDQLGENLARLRTGRGLTQEELGAASGVSVDTISRLERGTRKAVRGGTLSALARSLGVTTADLLGMRPAERDTHGADQLRRAVHALDLPDFAEVTEVLPLEQLTDASSVAWAQYLAGQHAEMLTGLPALMVDTRRAVHATTGDDSARAAGLLATSYRLAAGLAGRLQLTDLAAHAAHRALQIAPHTSRPELDEAAAMRYLVWVLVRQGDYQEAERIALHAAQRLDPGLLAAPDPDQVGVFGSLIFNAASAAARGGNVDRADELLRVASAAAVRDGQDRTGEAGVFGPRVAAMQAVDQAVRAGQPDRAVELSRRVPPAVGRVPAFWEAGHRLHLAAAAVDLDEWQDSISHMEAARSLAPQWARVQPLGQVVMANLLEHWPARRPGRVAELAQHYAPRAAG</sequence>
<dbReference type="PROSITE" id="PS50943">
    <property type="entry name" value="HTH_CROC1"/>
    <property type="match status" value="1"/>
</dbReference>
<organism evidence="3 4">
    <name type="scientific">Pseudonocardia eucalypti</name>
    <dbReference type="NCBI Taxonomy" id="648755"/>
    <lineage>
        <taxon>Bacteria</taxon>
        <taxon>Bacillati</taxon>
        <taxon>Actinomycetota</taxon>
        <taxon>Actinomycetes</taxon>
        <taxon>Pseudonocardiales</taxon>
        <taxon>Pseudonocardiaceae</taxon>
        <taxon>Pseudonocardia</taxon>
    </lineage>
</organism>
<evidence type="ECO:0000313" key="4">
    <source>
        <dbReference type="Proteomes" id="UP001428817"/>
    </source>
</evidence>
<protein>
    <submittedName>
        <fullName evidence="3">Helix-turn-helix domain-containing protein</fullName>
    </submittedName>
</protein>
<dbReference type="Proteomes" id="UP001428817">
    <property type="component" value="Unassembled WGS sequence"/>
</dbReference>
<dbReference type="CDD" id="cd00093">
    <property type="entry name" value="HTH_XRE"/>
    <property type="match status" value="1"/>
</dbReference>
<dbReference type="InterPro" id="IPR050807">
    <property type="entry name" value="TransReg_Diox_bact_type"/>
</dbReference>
<dbReference type="InterPro" id="IPR011990">
    <property type="entry name" value="TPR-like_helical_dom_sf"/>
</dbReference>
<dbReference type="PANTHER" id="PTHR46797">
    <property type="entry name" value="HTH-TYPE TRANSCRIPTIONAL REGULATOR"/>
    <property type="match status" value="1"/>
</dbReference>
<dbReference type="InterPro" id="IPR001387">
    <property type="entry name" value="Cro/C1-type_HTH"/>
</dbReference>
<dbReference type="PANTHER" id="PTHR46797:SF1">
    <property type="entry name" value="METHYLPHOSPHONATE SYNTHASE"/>
    <property type="match status" value="1"/>
</dbReference>
<dbReference type="SMART" id="SM00530">
    <property type="entry name" value="HTH_XRE"/>
    <property type="match status" value="1"/>
</dbReference>